<dbReference type="AlphaFoldDB" id="A0A642V7S5"/>
<evidence type="ECO:0000313" key="3">
    <source>
        <dbReference type="EMBL" id="KAA8915693.1"/>
    </source>
</evidence>
<comment type="similarity">
    <text evidence="2">Belongs to the glycosyl hydrolase 88 family.</text>
</comment>
<keyword evidence="4" id="KW-1185">Reference proteome</keyword>
<proteinExistence type="inferred from homology"/>
<dbReference type="Proteomes" id="UP000761534">
    <property type="component" value="Unassembled WGS sequence"/>
</dbReference>
<keyword evidence="1" id="KW-0378">Hydrolase</keyword>
<reference evidence="3" key="1">
    <citation type="journal article" date="2019" name="G3 (Bethesda)">
        <title>Genome Assemblies of Two Rare Opportunistic Yeast Pathogens: Diutina rugosa (syn. Candida rugosa) and Trichomonascus ciferrii (syn. Candida ciferrii).</title>
        <authorList>
            <person name="Mixao V."/>
            <person name="Saus E."/>
            <person name="Hansen A.P."/>
            <person name="Lass-Florl C."/>
            <person name="Gabaldon T."/>
        </authorList>
    </citation>
    <scope>NUCLEOTIDE SEQUENCE</scope>
    <source>
        <strain evidence="3">CBS 4856</strain>
    </source>
</reference>
<gene>
    <name evidence="3" type="ORF">TRICI_002136</name>
</gene>
<dbReference type="InterPro" id="IPR008928">
    <property type="entry name" value="6-hairpin_glycosidase_sf"/>
</dbReference>
<dbReference type="EMBL" id="SWFS01000149">
    <property type="protein sequence ID" value="KAA8915693.1"/>
    <property type="molecule type" value="Genomic_DNA"/>
</dbReference>
<dbReference type="PANTHER" id="PTHR36845:SF1">
    <property type="entry name" value="HYDROLASE, PUTATIVE (AFU_ORTHOLOGUE AFUA_7G05090)-RELATED"/>
    <property type="match status" value="1"/>
</dbReference>
<evidence type="ECO:0000256" key="1">
    <source>
        <dbReference type="ARBA" id="ARBA00022801"/>
    </source>
</evidence>
<accession>A0A642V7S5</accession>
<organism evidence="3 4">
    <name type="scientific">Trichomonascus ciferrii</name>
    <dbReference type="NCBI Taxonomy" id="44093"/>
    <lineage>
        <taxon>Eukaryota</taxon>
        <taxon>Fungi</taxon>
        <taxon>Dikarya</taxon>
        <taxon>Ascomycota</taxon>
        <taxon>Saccharomycotina</taxon>
        <taxon>Dipodascomycetes</taxon>
        <taxon>Dipodascales</taxon>
        <taxon>Trichomonascaceae</taxon>
        <taxon>Trichomonascus</taxon>
        <taxon>Trichomonascus ciferrii complex</taxon>
    </lineage>
</organism>
<dbReference type="PANTHER" id="PTHR36845">
    <property type="entry name" value="HYDROLASE, PUTATIVE (AFU_ORTHOLOGUE AFUA_7G05090)-RELATED"/>
    <property type="match status" value="1"/>
</dbReference>
<evidence type="ECO:0008006" key="5">
    <source>
        <dbReference type="Google" id="ProtNLM"/>
    </source>
</evidence>
<dbReference type="GO" id="GO:0052757">
    <property type="term" value="F:chondroitin hydrolase activity"/>
    <property type="evidence" value="ECO:0007669"/>
    <property type="project" value="TreeGrafter"/>
</dbReference>
<dbReference type="VEuPathDB" id="FungiDB:TRICI_002136"/>
<dbReference type="GO" id="GO:0000272">
    <property type="term" value="P:polysaccharide catabolic process"/>
    <property type="evidence" value="ECO:0007669"/>
    <property type="project" value="TreeGrafter"/>
</dbReference>
<dbReference type="Gene3D" id="1.50.10.10">
    <property type="match status" value="1"/>
</dbReference>
<name>A0A642V7S5_9ASCO</name>
<dbReference type="InterPro" id="IPR012341">
    <property type="entry name" value="6hp_glycosidase-like_sf"/>
</dbReference>
<sequence length="400" mass="45794">MTIESFGVPRGVKDALFGREVGKKIVNLARKVEGTREEFPHYTHVGGTRYKYFPSSTWTSGFFPGSLWALYERVMRHKCGIADVASQQELWNLAKAWQEGMEKEQFNSNTHDIGFMIMPSFGREHQLHQTESAKGVIMQAAESLMTRYSPITRCIRSWNTQKQVHREWTDPEKDFLVIIDNMMNLDLLYYASQISGNNKYAEVATIHAETTLANHFRPDNSSYHLVVYNPMTGNVKGKYTHQGYSDESTWSRGQAWALYGYATAYKYTKDERFLDAAKRFTDYFLSRLPVDKVVYWDFDAPLPTHWDVSAAMIAVSGMLLIDSLDMSSGYTSVALDILNKVTDEAMAGSEWDTILKHSTVQNFEYALPKTKVADVGLVYADYYFIEISNRLLEIGCVYKK</sequence>
<dbReference type="InterPro" id="IPR052369">
    <property type="entry name" value="UG_Glycosaminoglycan_Hydrolase"/>
</dbReference>
<evidence type="ECO:0000256" key="2">
    <source>
        <dbReference type="ARBA" id="ARBA00038358"/>
    </source>
</evidence>
<comment type="caution">
    <text evidence="3">The sequence shown here is derived from an EMBL/GenBank/DDBJ whole genome shotgun (WGS) entry which is preliminary data.</text>
</comment>
<evidence type="ECO:0000313" key="4">
    <source>
        <dbReference type="Proteomes" id="UP000761534"/>
    </source>
</evidence>
<protein>
    <recommendedName>
        <fullName evidence="5">Glucuronyl hydrolase</fullName>
    </recommendedName>
</protein>
<dbReference type="SUPFAM" id="SSF48208">
    <property type="entry name" value="Six-hairpin glycosidases"/>
    <property type="match status" value="1"/>
</dbReference>
<dbReference type="OrthoDB" id="2317065at2759"/>